<dbReference type="AlphaFoldDB" id="A0A2R4QPS6"/>
<evidence type="ECO:0008006" key="3">
    <source>
        <dbReference type="Google" id="ProtNLM"/>
    </source>
</evidence>
<dbReference type="InterPro" id="IPR019616">
    <property type="entry name" value="Ycf54"/>
</dbReference>
<dbReference type="PANTHER" id="PTHR35319:SF2">
    <property type="entry name" value="YCF54"/>
    <property type="match status" value="1"/>
</dbReference>
<keyword evidence="2" id="KW-0934">Plastid</keyword>
<gene>
    <name evidence="2" type="primary">ycf54</name>
</gene>
<reference evidence="2" key="1">
    <citation type="submission" date="2018-02" db="EMBL/GenBank/DDBJ databases">
        <title>The complete organellar genomes of Fucus spiralis (Fucaeae, Phaeophyceae) from California, USA.</title>
        <authorList>
            <person name="Hughey J.R."/>
        </authorList>
    </citation>
    <scope>NUCLEOTIDE SEQUENCE</scope>
</reference>
<evidence type="ECO:0000256" key="1">
    <source>
        <dbReference type="ARBA" id="ARBA00043978"/>
    </source>
</evidence>
<geneLocation type="plastid" evidence="2"/>
<comment type="similarity">
    <text evidence="1">Belongs to the ycf54 family.</text>
</comment>
<dbReference type="Gene3D" id="3.30.70.1860">
    <property type="entry name" value="Uncharacterised protein family Ycf54"/>
    <property type="match status" value="1"/>
</dbReference>
<protein>
    <recommendedName>
        <fullName evidence="3">Ycf54</fullName>
    </recommendedName>
</protein>
<dbReference type="Pfam" id="PF10674">
    <property type="entry name" value="Ycf54"/>
    <property type="match status" value="1"/>
</dbReference>
<evidence type="ECO:0000313" key="2">
    <source>
        <dbReference type="EMBL" id="AVZ00556.1"/>
    </source>
</evidence>
<sequence>MQKHLTTYFFIIASTEFFLRYEPVEEVFRERTQHYRREKKSTDFWFLSSPDFLESSQLSGIRNKLLDVNLPKEMCSAIVSLDEDFIIWSKLRFNNVIMGSFVAPTDDIPNPLAYSLVSIVL</sequence>
<organism evidence="2">
    <name type="scientific">Fucus spiralis</name>
    <dbReference type="NCBI Taxonomy" id="87149"/>
    <lineage>
        <taxon>Eukaryota</taxon>
        <taxon>Sar</taxon>
        <taxon>Stramenopiles</taxon>
        <taxon>Ochrophyta</taxon>
        <taxon>PX clade</taxon>
        <taxon>Phaeophyceae</taxon>
        <taxon>Fucales</taxon>
        <taxon>Fucaceae</taxon>
        <taxon>Fucus</taxon>
    </lineage>
</organism>
<dbReference type="EMBL" id="MG922855">
    <property type="protein sequence ID" value="AVZ00556.1"/>
    <property type="molecule type" value="Genomic_DNA"/>
</dbReference>
<name>A0A2R4QPS6_9PHAE</name>
<accession>A0A2R4QPS6</accession>
<dbReference type="InterPro" id="IPR038409">
    <property type="entry name" value="Ycf54-like_sf"/>
</dbReference>
<dbReference type="PANTHER" id="PTHR35319">
    <property type="match status" value="1"/>
</dbReference>
<proteinExistence type="inferred from homology"/>